<protein>
    <submittedName>
        <fullName evidence="1">Uncharacterized protein</fullName>
    </submittedName>
</protein>
<name>A0A8X6HSH3_TRICU</name>
<comment type="caution">
    <text evidence="1">The sequence shown here is derived from an EMBL/GenBank/DDBJ whole genome shotgun (WGS) entry which is preliminary data.</text>
</comment>
<keyword evidence="2" id="KW-1185">Reference proteome</keyword>
<evidence type="ECO:0000313" key="1">
    <source>
        <dbReference type="EMBL" id="GFR29327.1"/>
    </source>
</evidence>
<dbReference type="AlphaFoldDB" id="A0A8X6HSH3"/>
<reference evidence="1" key="1">
    <citation type="submission" date="2020-07" db="EMBL/GenBank/DDBJ databases">
        <title>Multicomponent nature underlies the extraordinary mechanical properties of spider dragline silk.</title>
        <authorList>
            <person name="Kono N."/>
            <person name="Nakamura H."/>
            <person name="Mori M."/>
            <person name="Yoshida Y."/>
            <person name="Ohtoshi R."/>
            <person name="Malay A.D."/>
            <person name="Moran D.A.P."/>
            <person name="Tomita M."/>
            <person name="Numata K."/>
            <person name="Arakawa K."/>
        </authorList>
    </citation>
    <scope>NUCLEOTIDE SEQUENCE</scope>
</reference>
<dbReference type="EMBL" id="BMAO01009207">
    <property type="protein sequence ID" value="GFR29327.1"/>
    <property type="molecule type" value="Genomic_DNA"/>
</dbReference>
<dbReference type="Proteomes" id="UP000887116">
    <property type="component" value="Unassembled WGS sequence"/>
</dbReference>
<gene>
    <name evidence="1" type="ORF">TNCT_380431</name>
</gene>
<evidence type="ECO:0000313" key="2">
    <source>
        <dbReference type="Proteomes" id="UP000887116"/>
    </source>
</evidence>
<accession>A0A8X6HSH3</accession>
<sequence length="114" mass="12595">MSGVPSVSKGSMAGLRVVLLCSQRNKTLTARFAKFTERARGFARETASIARIYSKRIAPTSADTFRSSNIALSFLTHACEDRESRSPGGVCGAEPEHIKYGMAYRKYLLDICWL</sequence>
<proteinExistence type="predicted"/>
<organism evidence="1 2">
    <name type="scientific">Trichonephila clavata</name>
    <name type="common">Joro spider</name>
    <name type="synonym">Nephila clavata</name>
    <dbReference type="NCBI Taxonomy" id="2740835"/>
    <lineage>
        <taxon>Eukaryota</taxon>
        <taxon>Metazoa</taxon>
        <taxon>Ecdysozoa</taxon>
        <taxon>Arthropoda</taxon>
        <taxon>Chelicerata</taxon>
        <taxon>Arachnida</taxon>
        <taxon>Araneae</taxon>
        <taxon>Araneomorphae</taxon>
        <taxon>Entelegynae</taxon>
        <taxon>Araneoidea</taxon>
        <taxon>Nephilidae</taxon>
        <taxon>Trichonephila</taxon>
    </lineage>
</organism>